<evidence type="ECO:0000256" key="1">
    <source>
        <dbReference type="SAM" id="MobiDB-lite"/>
    </source>
</evidence>
<feature type="region of interest" description="Disordered" evidence="1">
    <location>
        <begin position="186"/>
        <end position="209"/>
    </location>
</feature>
<reference evidence="3 4" key="1">
    <citation type="submission" date="2017-07" db="EMBL/GenBank/DDBJ databases">
        <title>Draft sequence of Rhodococcus enclensis 23b-28.</title>
        <authorList>
            <person name="Besaury L."/>
            <person name="Sancelme M."/>
            <person name="Amato P."/>
            <person name="Lallement A."/>
            <person name="Delort A.-M."/>
        </authorList>
    </citation>
    <scope>NUCLEOTIDE SEQUENCE [LARGE SCALE GENOMIC DNA]</scope>
    <source>
        <strain evidence="3 4">23b-28</strain>
    </source>
</reference>
<keyword evidence="2" id="KW-0812">Transmembrane</keyword>
<feature type="compositionally biased region" description="Basic and acidic residues" evidence="1">
    <location>
        <begin position="200"/>
        <end position="209"/>
    </location>
</feature>
<protein>
    <submittedName>
        <fullName evidence="3">Uncharacterized protein</fullName>
    </submittedName>
</protein>
<dbReference type="Proteomes" id="UP000230886">
    <property type="component" value="Unassembled WGS sequence"/>
</dbReference>
<name>A0A2A5J2V9_RHOSG</name>
<dbReference type="EMBL" id="NOVD01000052">
    <property type="protein sequence ID" value="PCK23321.1"/>
    <property type="molecule type" value="Genomic_DNA"/>
</dbReference>
<feature type="transmembrane region" description="Helical" evidence="2">
    <location>
        <begin position="62"/>
        <end position="81"/>
    </location>
</feature>
<keyword evidence="2" id="KW-0472">Membrane</keyword>
<sequence>MQLALATPTQRARAYRIETSSIASFLVIAAVVMASLAVVLALDVGEPDHDTIGAQPWLRWPATIIVGGLATVLLGASLRYLCVRLRPVPTLVNTPLHAVVTRPPAARQGAGVEVFHIDVALDNDSGRSVASIADAVSPSSIGQFSVGSRWQVYPLADYARWVALSESHHEIIRYGYLIHTGTSKSRSHLLVDTPGPGSDLAHRDATDVR</sequence>
<accession>A0A2A5J2V9</accession>
<comment type="caution">
    <text evidence="3">The sequence shown here is derived from an EMBL/GenBank/DDBJ whole genome shotgun (WGS) entry which is preliminary data.</text>
</comment>
<dbReference type="AlphaFoldDB" id="A0A2A5J2V9"/>
<dbReference type="RefSeq" id="WP_024487975.1">
    <property type="nucleotide sequence ID" value="NZ_JANFQL010000015.1"/>
</dbReference>
<proteinExistence type="predicted"/>
<evidence type="ECO:0000256" key="2">
    <source>
        <dbReference type="SAM" id="Phobius"/>
    </source>
</evidence>
<gene>
    <name evidence="3" type="ORF">CHR55_30185</name>
</gene>
<feature type="transmembrane region" description="Helical" evidence="2">
    <location>
        <begin position="21"/>
        <end position="42"/>
    </location>
</feature>
<evidence type="ECO:0000313" key="4">
    <source>
        <dbReference type="Proteomes" id="UP000230886"/>
    </source>
</evidence>
<evidence type="ECO:0000313" key="3">
    <source>
        <dbReference type="EMBL" id="PCK23321.1"/>
    </source>
</evidence>
<organism evidence="3 4">
    <name type="scientific">Rhodococcus qingshengii</name>
    <dbReference type="NCBI Taxonomy" id="334542"/>
    <lineage>
        <taxon>Bacteria</taxon>
        <taxon>Bacillati</taxon>
        <taxon>Actinomycetota</taxon>
        <taxon>Actinomycetes</taxon>
        <taxon>Mycobacteriales</taxon>
        <taxon>Nocardiaceae</taxon>
        <taxon>Rhodococcus</taxon>
        <taxon>Rhodococcus erythropolis group</taxon>
    </lineage>
</organism>
<keyword evidence="2" id="KW-1133">Transmembrane helix</keyword>